<accession>A0A8H5B9J6</accession>
<dbReference type="EMBL" id="JAACJJ010000030">
    <property type="protein sequence ID" value="KAF5318736.1"/>
    <property type="molecule type" value="Genomic_DNA"/>
</dbReference>
<keyword evidence="1" id="KW-0677">Repeat</keyword>
<dbReference type="PANTHER" id="PTHR10039">
    <property type="entry name" value="AMELOGENIN"/>
    <property type="match status" value="1"/>
</dbReference>
<evidence type="ECO:0000259" key="2">
    <source>
        <dbReference type="Pfam" id="PF24883"/>
    </source>
</evidence>
<dbReference type="PANTHER" id="PTHR10039:SF14">
    <property type="entry name" value="NACHT DOMAIN-CONTAINING PROTEIN"/>
    <property type="match status" value="1"/>
</dbReference>
<proteinExistence type="predicted"/>
<evidence type="ECO:0000313" key="3">
    <source>
        <dbReference type="EMBL" id="KAF5318736.1"/>
    </source>
</evidence>
<dbReference type="SUPFAM" id="SSF52540">
    <property type="entry name" value="P-loop containing nucleoside triphosphate hydrolases"/>
    <property type="match status" value="1"/>
</dbReference>
<protein>
    <recommendedName>
        <fullName evidence="2">Nephrocystin 3-like N-terminal domain-containing protein</fullName>
    </recommendedName>
</protein>
<gene>
    <name evidence="3" type="ORF">D9619_011045</name>
</gene>
<dbReference type="Gene3D" id="3.40.50.300">
    <property type="entry name" value="P-loop containing nucleotide triphosphate hydrolases"/>
    <property type="match status" value="1"/>
</dbReference>
<dbReference type="InterPro" id="IPR027417">
    <property type="entry name" value="P-loop_NTPase"/>
</dbReference>
<dbReference type="Pfam" id="PF24883">
    <property type="entry name" value="NPHP3_N"/>
    <property type="match status" value="1"/>
</dbReference>
<reference evidence="3 4" key="1">
    <citation type="journal article" date="2020" name="ISME J.">
        <title>Uncovering the hidden diversity of litter-decomposition mechanisms in mushroom-forming fungi.</title>
        <authorList>
            <person name="Floudas D."/>
            <person name="Bentzer J."/>
            <person name="Ahren D."/>
            <person name="Johansson T."/>
            <person name="Persson P."/>
            <person name="Tunlid A."/>
        </authorList>
    </citation>
    <scope>NUCLEOTIDE SEQUENCE [LARGE SCALE GENOMIC DNA]</scope>
    <source>
        <strain evidence="3 4">CBS 101986</strain>
    </source>
</reference>
<dbReference type="Proteomes" id="UP000567179">
    <property type="component" value="Unassembled WGS sequence"/>
</dbReference>
<sequence length="545" mass="61215">MLANVSGELSSSTARASAFDKLVAVAAHGALHDAPSRTDESRCHQHTRTNVLDHLVRWAQGICDESASIFWLHGGAGAGKSAIMQTLAERCVALGLALGSFFFSRRDATRNSVEALVSTLVYQLAQSFPAAMQLLDSIIDREPLIFKKSLQVQLLGSLVPVLQHLVQLGIISDAPQLPRVFLIDGLDECNEPSQQQAIVHAVAAVCHEHRIPVKFLIASRPEYAISTSFKWYKEENYVLGTISLSEDPDAEADIRRFLEDEFLKLCVRHPFKRMIPSKWPSHYDINRLVWKSSSHFIYASTVMKYIWSAKESPLRSLQVILGLAVCRTTSPFAELDGLYHHIIGSAAHLDEVLQILAHCLYTSLPSLDSIICIMLNCSKEDLSIFMADMTPLMALSQSVSSPHEQKVKLLHASLGDFLRDQSRSGSLYLDEEGYLASKLERYFQLLDLHSRRKHMQPDWPASGLPYNMLKSQIFIGIRKSGHLPAAQEVLKRYRLRDFYQCQLRFKHMHQGIYDPPGPEDLSRFLVAVRSIVSPFCSFIRKSGES</sequence>
<comment type="caution">
    <text evidence="3">The sequence shown here is derived from an EMBL/GenBank/DDBJ whole genome shotgun (WGS) entry which is preliminary data.</text>
</comment>
<dbReference type="InterPro" id="IPR056884">
    <property type="entry name" value="NPHP3-like_N"/>
</dbReference>
<dbReference type="OrthoDB" id="206617at2759"/>
<organism evidence="3 4">
    <name type="scientific">Psilocybe cf. subviscida</name>
    <dbReference type="NCBI Taxonomy" id="2480587"/>
    <lineage>
        <taxon>Eukaryota</taxon>
        <taxon>Fungi</taxon>
        <taxon>Dikarya</taxon>
        <taxon>Basidiomycota</taxon>
        <taxon>Agaricomycotina</taxon>
        <taxon>Agaricomycetes</taxon>
        <taxon>Agaricomycetidae</taxon>
        <taxon>Agaricales</taxon>
        <taxon>Agaricineae</taxon>
        <taxon>Strophariaceae</taxon>
        <taxon>Psilocybe</taxon>
    </lineage>
</organism>
<dbReference type="AlphaFoldDB" id="A0A8H5B9J6"/>
<evidence type="ECO:0000313" key="4">
    <source>
        <dbReference type="Proteomes" id="UP000567179"/>
    </source>
</evidence>
<feature type="domain" description="Nephrocystin 3-like N-terminal" evidence="2">
    <location>
        <begin position="57"/>
        <end position="220"/>
    </location>
</feature>
<name>A0A8H5B9J6_9AGAR</name>
<evidence type="ECO:0000256" key="1">
    <source>
        <dbReference type="ARBA" id="ARBA00022737"/>
    </source>
</evidence>
<keyword evidence="4" id="KW-1185">Reference proteome</keyword>